<dbReference type="CDD" id="cd07185">
    <property type="entry name" value="OmpA_C-like"/>
    <property type="match status" value="1"/>
</dbReference>
<dbReference type="GO" id="GO:0009279">
    <property type="term" value="C:cell outer membrane"/>
    <property type="evidence" value="ECO:0007669"/>
    <property type="project" value="UniProtKB-SubCell"/>
</dbReference>
<name>A0A1H7YUY3_9BACT</name>
<dbReference type="SUPFAM" id="SSF103088">
    <property type="entry name" value="OmpA-like"/>
    <property type="match status" value="1"/>
</dbReference>
<dbReference type="Gene3D" id="3.30.1330.60">
    <property type="entry name" value="OmpA-like domain"/>
    <property type="match status" value="1"/>
</dbReference>
<dbReference type="InterPro" id="IPR050330">
    <property type="entry name" value="Bact_OuterMem_StrucFunc"/>
</dbReference>
<feature type="domain" description="OmpA-like" evidence="6">
    <location>
        <begin position="101"/>
        <end position="215"/>
    </location>
</feature>
<proteinExistence type="predicted"/>
<comment type="subcellular location">
    <subcellularLocation>
        <location evidence="1">Cell outer membrane</location>
    </subcellularLocation>
</comment>
<keyword evidence="8" id="KW-1185">Reference proteome</keyword>
<dbReference type="EMBL" id="FOBS01000018">
    <property type="protein sequence ID" value="SEM49725.1"/>
    <property type="molecule type" value="Genomic_DNA"/>
</dbReference>
<keyword evidence="3" id="KW-0998">Cell outer membrane</keyword>
<evidence type="ECO:0000256" key="4">
    <source>
        <dbReference type="PROSITE-ProRule" id="PRU00473"/>
    </source>
</evidence>
<feature type="signal peptide" evidence="5">
    <location>
        <begin position="1"/>
        <end position="21"/>
    </location>
</feature>
<keyword evidence="5" id="KW-0732">Signal</keyword>
<dbReference type="OrthoDB" id="9805566at2"/>
<gene>
    <name evidence="7" type="ORF">SAMN04489760_11835</name>
</gene>
<evidence type="ECO:0000313" key="8">
    <source>
        <dbReference type="Proteomes" id="UP000198744"/>
    </source>
</evidence>
<protein>
    <submittedName>
        <fullName evidence="7">OmpA family protein</fullName>
    </submittedName>
</protein>
<dbReference type="InterPro" id="IPR006665">
    <property type="entry name" value="OmpA-like"/>
</dbReference>
<evidence type="ECO:0000259" key="6">
    <source>
        <dbReference type="PROSITE" id="PS51123"/>
    </source>
</evidence>
<evidence type="ECO:0000256" key="1">
    <source>
        <dbReference type="ARBA" id="ARBA00004442"/>
    </source>
</evidence>
<dbReference type="PANTHER" id="PTHR30329">
    <property type="entry name" value="STATOR ELEMENT OF FLAGELLAR MOTOR COMPLEX"/>
    <property type="match status" value="1"/>
</dbReference>
<keyword evidence="2 4" id="KW-0472">Membrane</keyword>
<dbReference type="Proteomes" id="UP000198744">
    <property type="component" value="Unassembled WGS sequence"/>
</dbReference>
<dbReference type="InterPro" id="IPR006664">
    <property type="entry name" value="OMP_bac"/>
</dbReference>
<sequence length="215" mass="23088">MKYPTIILPGLVLLLFLGACATPEVKTQAAPLPADTARTQVVLLPDPDGKVGEITIKNKGGVQMITKAGHMAETGDAVPAGAAQAPMAKEDIDKIYGAALSALPERPKTFILYFRTDSTELTEASRKTLSSVKNAVDSRQSRDISVIGHTDRTGKKKYNFSLSRSRALKVKKILVSTGVNPATIEIGYHGEANPLIKTPDGVAEPRNRRVEVTVR</sequence>
<dbReference type="AlphaFoldDB" id="A0A1H7YUY3"/>
<dbReference type="InterPro" id="IPR036737">
    <property type="entry name" value="OmpA-like_sf"/>
</dbReference>
<organism evidence="7 8">
    <name type="scientific">Syntrophus gentianae</name>
    <dbReference type="NCBI Taxonomy" id="43775"/>
    <lineage>
        <taxon>Bacteria</taxon>
        <taxon>Pseudomonadati</taxon>
        <taxon>Thermodesulfobacteriota</taxon>
        <taxon>Syntrophia</taxon>
        <taxon>Syntrophales</taxon>
        <taxon>Syntrophaceae</taxon>
        <taxon>Syntrophus</taxon>
    </lineage>
</organism>
<evidence type="ECO:0000256" key="3">
    <source>
        <dbReference type="ARBA" id="ARBA00023237"/>
    </source>
</evidence>
<feature type="chain" id="PRO_5011789049" evidence="5">
    <location>
        <begin position="22"/>
        <end position="215"/>
    </location>
</feature>
<dbReference type="PROSITE" id="PS51123">
    <property type="entry name" value="OMPA_2"/>
    <property type="match status" value="1"/>
</dbReference>
<evidence type="ECO:0000256" key="2">
    <source>
        <dbReference type="ARBA" id="ARBA00023136"/>
    </source>
</evidence>
<dbReference type="Pfam" id="PF00691">
    <property type="entry name" value="OmpA"/>
    <property type="match status" value="1"/>
</dbReference>
<accession>A0A1H7YUY3</accession>
<dbReference type="PROSITE" id="PS51257">
    <property type="entry name" value="PROKAR_LIPOPROTEIN"/>
    <property type="match status" value="1"/>
</dbReference>
<evidence type="ECO:0000256" key="5">
    <source>
        <dbReference type="SAM" id="SignalP"/>
    </source>
</evidence>
<dbReference type="PRINTS" id="PR01021">
    <property type="entry name" value="OMPADOMAIN"/>
</dbReference>
<dbReference type="STRING" id="43775.SAMN04489760_11835"/>
<evidence type="ECO:0000313" key="7">
    <source>
        <dbReference type="EMBL" id="SEM49725.1"/>
    </source>
</evidence>
<dbReference type="PANTHER" id="PTHR30329:SF21">
    <property type="entry name" value="LIPOPROTEIN YIAD-RELATED"/>
    <property type="match status" value="1"/>
</dbReference>
<reference evidence="7 8" key="1">
    <citation type="submission" date="2016-10" db="EMBL/GenBank/DDBJ databases">
        <authorList>
            <person name="de Groot N.N."/>
        </authorList>
    </citation>
    <scope>NUCLEOTIDE SEQUENCE [LARGE SCALE GENOMIC DNA]</scope>
    <source>
        <strain evidence="7 8">DSM 8423</strain>
    </source>
</reference>
<dbReference type="RefSeq" id="WP_093883941.1">
    <property type="nucleotide sequence ID" value="NZ_FOBS01000018.1"/>
</dbReference>